<evidence type="ECO:0000259" key="2">
    <source>
        <dbReference type="Pfam" id="PF09830"/>
    </source>
</evidence>
<dbReference type="GO" id="GO:0016779">
    <property type="term" value="F:nucleotidyltransferase activity"/>
    <property type="evidence" value="ECO:0007669"/>
    <property type="project" value="UniProtKB-KW"/>
</dbReference>
<dbReference type="Pfam" id="PF19327">
    <property type="entry name" value="Ap4A_phos_N"/>
    <property type="match status" value="1"/>
</dbReference>
<dbReference type="InterPro" id="IPR043171">
    <property type="entry name" value="Ap4A_phos1/2-like"/>
</dbReference>
<evidence type="ECO:0000313" key="4">
    <source>
        <dbReference type="EMBL" id="WNG49406.1"/>
    </source>
</evidence>
<dbReference type="InterPro" id="IPR019200">
    <property type="entry name" value="ATP_adenylylTrfase_C"/>
</dbReference>
<dbReference type="SUPFAM" id="SSF54197">
    <property type="entry name" value="HIT-like"/>
    <property type="match status" value="1"/>
</dbReference>
<reference evidence="4 5" key="1">
    <citation type="submission" date="2019-08" db="EMBL/GenBank/DDBJ databases">
        <title>Archangium and Cystobacter genomes.</title>
        <authorList>
            <person name="Chen I.-C.K."/>
            <person name="Wielgoss S."/>
        </authorList>
    </citation>
    <scope>NUCLEOTIDE SEQUENCE [LARGE SCALE GENOMIC DNA]</scope>
    <source>
        <strain evidence="4 5">Cbm 6</strain>
    </source>
</reference>
<feature type="region of interest" description="Disordered" evidence="1">
    <location>
        <begin position="63"/>
        <end position="84"/>
    </location>
</feature>
<name>A0ABY9X1X1_9BACT</name>
<dbReference type="RefSeq" id="WP_395807265.1">
    <property type="nucleotide sequence ID" value="NZ_CP043494.1"/>
</dbReference>
<dbReference type="Proteomes" id="UP001611383">
    <property type="component" value="Chromosome"/>
</dbReference>
<gene>
    <name evidence="4" type="ORF">F0U60_38765</name>
</gene>
<dbReference type="EMBL" id="CP043494">
    <property type="protein sequence ID" value="WNG49406.1"/>
    <property type="molecule type" value="Genomic_DNA"/>
</dbReference>
<dbReference type="PANTHER" id="PTHR38420">
    <property type="entry name" value="AP-4-A PHOSPHORYLASE II"/>
    <property type="match status" value="1"/>
</dbReference>
<dbReference type="PANTHER" id="PTHR38420:SF1">
    <property type="entry name" value="PUTATIVE (AFU_ORTHOLOGUE AFUA_5G14690)-RELATED"/>
    <property type="match status" value="1"/>
</dbReference>
<protein>
    <submittedName>
        <fullName evidence="4">ATP adenylyltransferase</fullName>
    </submittedName>
</protein>
<keyword evidence="4" id="KW-0808">Transferase</keyword>
<evidence type="ECO:0000313" key="5">
    <source>
        <dbReference type="Proteomes" id="UP001611383"/>
    </source>
</evidence>
<dbReference type="Pfam" id="PF09830">
    <property type="entry name" value="ATP_transf"/>
    <property type="match status" value="1"/>
</dbReference>
<dbReference type="InterPro" id="IPR009163">
    <property type="entry name" value="Ap4A_phos1/2"/>
</dbReference>
<evidence type="ECO:0000256" key="1">
    <source>
        <dbReference type="SAM" id="MobiDB-lite"/>
    </source>
</evidence>
<proteinExistence type="predicted"/>
<keyword evidence="4" id="KW-0548">Nucleotidyltransferase</keyword>
<evidence type="ECO:0000259" key="3">
    <source>
        <dbReference type="Pfam" id="PF19327"/>
    </source>
</evidence>
<sequence length="302" mass="32872">MSTTPAPHRPLLRPEDLWPRMVSTTRNALATGALQPIATDCRTLEHQGIPFQVRLLGRAHLKDDRAKREKPRAAPFNPFENPEPDMVVGDPSPTHVCLLNKFNVVEHHLLIVTRVFEEQESLLTAADFEALALCMSGLDGLAFYNSGEMAGASQRHKHLQLIPPLGPEGLRAPVEKLLSPPPARGPVTTVPPLGFLHAVTGLGVWEDSPEKDGARMLAAYQSLMAALGMGQLPLPPYNLLATRDWMLLVPRACAETHGINVNAMGFAGSLLVKTPEQLQKLQELGPLEILRQVTRPAAPGTP</sequence>
<feature type="domain" description="Ap4A phosphorylase 1/2 N-terminal" evidence="3">
    <location>
        <begin position="10"/>
        <end position="179"/>
    </location>
</feature>
<accession>A0ABY9X1X1</accession>
<feature type="domain" description="ATP adenylyltransferase C-terminal" evidence="2">
    <location>
        <begin position="193"/>
        <end position="294"/>
    </location>
</feature>
<dbReference type="InterPro" id="IPR045759">
    <property type="entry name" value="Ap4A_phos1/2_N"/>
</dbReference>
<keyword evidence="5" id="KW-1185">Reference proteome</keyword>
<dbReference type="InterPro" id="IPR036265">
    <property type="entry name" value="HIT-like_sf"/>
</dbReference>
<dbReference type="PIRSF" id="PIRSF000846">
    <property type="entry name" value="ATP_adenylyltr"/>
    <property type="match status" value="1"/>
</dbReference>
<organism evidence="4 5">
    <name type="scientific">Archangium minus</name>
    <dbReference type="NCBI Taxonomy" id="83450"/>
    <lineage>
        <taxon>Bacteria</taxon>
        <taxon>Pseudomonadati</taxon>
        <taxon>Myxococcota</taxon>
        <taxon>Myxococcia</taxon>
        <taxon>Myxococcales</taxon>
        <taxon>Cystobacterineae</taxon>
        <taxon>Archangiaceae</taxon>
        <taxon>Archangium</taxon>
    </lineage>
</organism>
<dbReference type="Gene3D" id="3.30.428.70">
    <property type="match status" value="1"/>
</dbReference>